<evidence type="ECO:0000256" key="6">
    <source>
        <dbReference type="ARBA" id="ARBA00023237"/>
    </source>
</evidence>
<dbReference type="PANTHER" id="PTHR12815:SF47">
    <property type="entry name" value="TRANSLOCATION AND ASSEMBLY MODULE SUBUNIT TAMA"/>
    <property type="match status" value="1"/>
</dbReference>
<dbReference type="Gene3D" id="3.10.20.310">
    <property type="entry name" value="membrane protein fhac"/>
    <property type="match status" value="2"/>
</dbReference>
<protein>
    <submittedName>
        <fullName evidence="9">Autotransporter secretion outer membrane protein TamA</fullName>
    </submittedName>
</protein>
<evidence type="ECO:0000259" key="8">
    <source>
        <dbReference type="Pfam" id="PF01103"/>
    </source>
</evidence>
<dbReference type="InterPro" id="IPR000184">
    <property type="entry name" value="Bac_surfAg_D15"/>
</dbReference>
<keyword evidence="4" id="KW-0732">Signal</keyword>
<reference evidence="9 10" key="1">
    <citation type="submission" date="2019-03" db="EMBL/GenBank/DDBJ databases">
        <title>Genomic Encyclopedia of Type Strains, Phase IV (KMG-IV): sequencing the most valuable type-strain genomes for metagenomic binning, comparative biology and taxonomic classification.</title>
        <authorList>
            <person name="Goeker M."/>
        </authorList>
    </citation>
    <scope>NUCLEOTIDE SEQUENCE [LARGE SCALE GENOMIC DNA]</scope>
    <source>
        <strain evidence="9 10">DSM 25082</strain>
    </source>
</reference>
<organism evidence="9 10">
    <name type="scientific">Roseateles asaccharophilus</name>
    <dbReference type="NCBI Taxonomy" id="582607"/>
    <lineage>
        <taxon>Bacteria</taxon>
        <taxon>Pseudomonadati</taxon>
        <taxon>Pseudomonadota</taxon>
        <taxon>Betaproteobacteria</taxon>
        <taxon>Burkholderiales</taxon>
        <taxon>Sphaerotilaceae</taxon>
        <taxon>Roseateles</taxon>
    </lineage>
</organism>
<evidence type="ECO:0000256" key="3">
    <source>
        <dbReference type="ARBA" id="ARBA00022692"/>
    </source>
</evidence>
<keyword evidence="3" id="KW-0812">Transmembrane</keyword>
<dbReference type="EMBL" id="SNXE01000010">
    <property type="protein sequence ID" value="TDP05622.1"/>
    <property type="molecule type" value="Genomic_DNA"/>
</dbReference>
<dbReference type="Proteomes" id="UP000295357">
    <property type="component" value="Unassembled WGS sequence"/>
</dbReference>
<evidence type="ECO:0000256" key="5">
    <source>
        <dbReference type="ARBA" id="ARBA00023136"/>
    </source>
</evidence>
<feature type="compositionally biased region" description="Polar residues" evidence="7">
    <location>
        <begin position="148"/>
        <end position="157"/>
    </location>
</feature>
<evidence type="ECO:0000256" key="7">
    <source>
        <dbReference type="SAM" id="MobiDB-lite"/>
    </source>
</evidence>
<evidence type="ECO:0000256" key="2">
    <source>
        <dbReference type="ARBA" id="ARBA00022452"/>
    </source>
</evidence>
<evidence type="ECO:0000313" key="9">
    <source>
        <dbReference type="EMBL" id="TDP05622.1"/>
    </source>
</evidence>
<keyword evidence="10" id="KW-1185">Reference proteome</keyword>
<comment type="subcellular location">
    <subcellularLocation>
        <location evidence="1">Membrane</location>
    </subcellularLocation>
</comment>
<dbReference type="InterPro" id="IPR039910">
    <property type="entry name" value="D15-like"/>
</dbReference>
<dbReference type="Pfam" id="PF01103">
    <property type="entry name" value="Omp85"/>
    <property type="match status" value="1"/>
</dbReference>
<dbReference type="PROSITE" id="PS51257">
    <property type="entry name" value="PROKAR_LIPOPROTEIN"/>
    <property type="match status" value="1"/>
</dbReference>
<proteinExistence type="predicted"/>
<comment type="caution">
    <text evidence="9">The sequence shown here is derived from an EMBL/GenBank/DDBJ whole genome shotgun (WGS) entry which is preliminary data.</text>
</comment>
<dbReference type="OrthoDB" id="9769707at2"/>
<feature type="region of interest" description="Disordered" evidence="7">
    <location>
        <begin position="147"/>
        <end position="167"/>
    </location>
</feature>
<dbReference type="GO" id="GO:0019867">
    <property type="term" value="C:outer membrane"/>
    <property type="evidence" value="ECO:0007669"/>
    <property type="project" value="InterPro"/>
</dbReference>
<feature type="domain" description="Bacterial surface antigen (D15)" evidence="8">
    <location>
        <begin position="412"/>
        <end position="662"/>
    </location>
</feature>
<dbReference type="PANTHER" id="PTHR12815">
    <property type="entry name" value="SORTING AND ASSEMBLY MACHINERY SAMM50 PROTEIN FAMILY MEMBER"/>
    <property type="match status" value="1"/>
</dbReference>
<evidence type="ECO:0000256" key="4">
    <source>
        <dbReference type="ARBA" id="ARBA00022729"/>
    </source>
</evidence>
<name>A0A4R6MTD5_9BURK</name>
<keyword evidence="2" id="KW-1134">Transmembrane beta strand</keyword>
<evidence type="ECO:0000313" key="10">
    <source>
        <dbReference type="Proteomes" id="UP000295357"/>
    </source>
</evidence>
<dbReference type="Gene3D" id="2.40.160.50">
    <property type="entry name" value="membrane protein fhac: a member of the omp85/tpsb transporter family"/>
    <property type="match status" value="1"/>
</dbReference>
<keyword evidence="6" id="KW-0998">Cell outer membrane</keyword>
<accession>A0A4R6MTD5</accession>
<evidence type="ECO:0000256" key="1">
    <source>
        <dbReference type="ARBA" id="ARBA00004370"/>
    </source>
</evidence>
<keyword evidence="5" id="KW-0472">Membrane</keyword>
<gene>
    <name evidence="9" type="ORF">DFR39_11047</name>
</gene>
<sequence>MMRALVIHTWLRRALFSAAGLRGVGVALVMVSCLSLSGCAALQEFKQAITPGGSATQSSASAPATEVGGRLVVEYTLNIEAPGKLKELLEEHLDLARFRQAPEDQRLSLQELGRLSAAAPQQARALLETEGYFNARVTVERSDLQAIESGQNGSERPTVTVKVDPGPPTRVSRVELRFAGELLDPVAESAGQAEPSPEFRARVSRQRDRLSRDWALAPGEAFTQSAWSNAKSALLGRVRTQGYPLARWAETSAQVDADANTAELILTLDSGPLFRLGAIQITGLKHHPATVVERLAGFQAGEAYSERAMLDFQERLLKTTLFDTANVDIRPDAENPDNAAASPVYVQVKESPRQQITLSVGFDTATGPRIGADYINRQPFGLSMRSRTKLKLGTRESSADVELSSHPLSDMHRNLGAFFVERLRHDDTVTLNVRARLGRIRETEREDRTYYLETLRAFEEKPGSDTHAGAVSGNAQWTWRRVDSSLRPTRGYTASVLVGAGYADSSTADNGYFGRSQIKLYGYYPLPGGWYGSARTEYGQIFASRSVGLPEKLRFRTGGDESVRGYGFEDLGPSDALGNPTGGRVLWNGSVELAHALMPSLPDLLGAVFVDAGQAAPSWKDFKPTTSLGLGLRYRSPLGTLRLDYARATALQRWRLHFSVGIAL</sequence>
<dbReference type="AlphaFoldDB" id="A0A4R6MTD5"/>